<feature type="transmembrane region" description="Helical" evidence="7">
    <location>
        <begin position="269"/>
        <end position="290"/>
    </location>
</feature>
<dbReference type="AlphaFoldDB" id="A0A836I3W8"/>
<dbReference type="PANTHER" id="PTHR44027:SF7">
    <property type="entry name" value="DNAJ HOMOLOG SUBFAMILY C MEMBER 5 HOMOLOG"/>
    <property type="match status" value="1"/>
</dbReference>
<dbReference type="GO" id="GO:0016020">
    <property type="term" value="C:membrane"/>
    <property type="evidence" value="ECO:0007669"/>
    <property type="project" value="UniProtKB-SubCell"/>
</dbReference>
<evidence type="ECO:0000256" key="5">
    <source>
        <dbReference type="ARBA" id="ARBA00023288"/>
    </source>
</evidence>
<gene>
    <name evidence="9" type="ORF">LSCM1_07469</name>
</gene>
<feature type="domain" description="J" evidence="8">
    <location>
        <begin position="116"/>
        <end position="179"/>
    </location>
</feature>
<dbReference type="CDD" id="cd06257">
    <property type="entry name" value="DnaJ"/>
    <property type="match status" value="1"/>
</dbReference>
<dbReference type="InterPro" id="IPR051434">
    <property type="entry name" value="DnaJ_C_subfamily_member5"/>
</dbReference>
<evidence type="ECO:0000256" key="1">
    <source>
        <dbReference type="ARBA" id="ARBA00004635"/>
    </source>
</evidence>
<dbReference type="Pfam" id="PF10269">
    <property type="entry name" value="Tmemb_185A"/>
    <property type="match status" value="1"/>
</dbReference>
<proteinExistence type="predicted"/>
<evidence type="ECO:0000256" key="7">
    <source>
        <dbReference type="SAM" id="Phobius"/>
    </source>
</evidence>
<evidence type="ECO:0000313" key="9">
    <source>
        <dbReference type="EMBL" id="KAG5487513.1"/>
    </source>
</evidence>
<keyword evidence="7" id="KW-1133">Transmembrane helix</keyword>
<dbReference type="InterPro" id="IPR001623">
    <property type="entry name" value="DnaJ_domain"/>
</dbReference>
<keyword evidence="5" id="KW-0449">Lipoprotein</keyword>
<accession>A0A836I3W8</accession>
<dbReference type="SUPFAM" id="SSF46565">
    <property type="entry name" value="Chaperone J-domain"/>
    <property type="match status" value="1"/>
</dbReference>
<feature type="transmembrane region" description="Helical" evidence="7">
    <location>
        <begin position="12"/>
        <end position="33"/>
    </location>
</feature>
<feature type="compositionally biased region" description="Low complexity" evidence="6">
    <location>
        <begin position="601"/>
        <end position="632"/>
    </location>
</feature>
<feature type="transmembrane region" description="Helical" evidence="7">
    <location>
        <begin position="448"/>
        <end position="467"/>
    </location>
</feature>
<dbReference type="InterPro" id="IPR036869">
    <property type="entry name" value="J_dom_sf"/>
</dbReference>
<evidence type="ECO:0000256" key="4">
    <source>
        <dbReference type="ARBA" id="ARBA00023186"/>
    </source>
</evidence>
<organism evidence="9 10">
    <name type="scientific">Leishmania martiniquensis</name>
    <dbReference type="NCBI Taxonomy" id="1580590"/>
    <lineage>
        <taxon>Eukaryota</taxon>
        <taxon>Discoba</taxon>
        <taxon>Euglenozoa</taxon>
        <taxon>Kinetoplastea</taxon>
        <taxon>Metakinetoplastina</taxon>
        <taxon>Trypanosomatida</taxon>
        <taxon>Trypanosomatidae</taxon>
        <taxon>Leishmaniinae</taxon>
        <taxon>Leishmania</taxon>
    </lineage>
</organism>
<dbReference type="OrthoDB" id="10250354at2759"/>
<dbReference type="PRINTS" id="PR00625">
    <property type="entry name" value="JDOMAIN"/>
</dbReference>
<feature type="transmembrane region" description="Helical" evidence="7">
    <location>
        <begin position="236"/>
        <end position="262"/>
    </location>
</feature>
<feature type="region of interest" description="Disordered" evidence="6">
    <location>
        <begin position="335"/>
        <end position="377"/>
    </location>
</feature>
<keyword evidence="10" id="KW-1185">Reference proteome</keyword>
<feature type="transmembrane region" description="Helical" evidence="7">
    <location>
        <begin position="520"/>
        <end position="543"/>
    </location>
</feature>
<name>A0A836I3W8_9TRYP</name>
<comment type="subcellular location">
    <subcellularLocation>
        <location evidence="1">Membrane</location>
        <topology evidence="1">Lipid-anchor</topology>
    </subcellularLocation>
</comment>
<dbReference type="GO" id="GO:0005737">
    <property type="term" value="C:cytoplasm"/>
    <property type="evidence" value="ECO:0007669"/>
    <property type="project" value="UniProtKB-ARBA"/>
</dbReference>
<evidence type="ECO:0000256" key="2">
    <source>
        <dbReference type="ARBA" id="ARBA00023136"/>
    </source>
</evidence>
<sequence length="693" mass="73296">MRTGATVKTARVSWSIGVVSYPLPSLLLGCFTLRKRCSRRIVHPPAALHPFSLSADRTQVNSFRTGGHILDFTPPPLTHSHSHTHTHTHASSLGDCVVVFSASRRCAMLPRRCSGELYQVLELDAQCTTAEISQQYRRLALRYHPDRNAGTTVAQFQRIEEAHRILSDLRQRQLYDTVGREGLKQLGDYGGGMLGSLLLAVGNVAAGCLLLGFMTAALFVSLLISCYKVDAPSEWPSWGVVLIPVWLFLPVLLLASLTVMVASTRRGMYILLLPSVRLLLCAVIAATTAAALDHRITPLTAFIPWIIWYVLGTVSDMAMLVPTVYTRTRSPLVGEGDSASGNSHADAPLEDPLLPPGGGRSAADSEATTSSGAEGALDNDVLSPRPWLTVRYWREVAEALFEAVCVYAFLALAFRRAMQEETHPGPPPSPPAGTGPTGGGTAATPSVLSFWVILAPLIVYFAAHVIISALDGFLVDSTVATTPSSPEETPVVGSTSADAAASSRLQEQATRCRHLSCRECVANVVVQAFPSACGLYMTCMWAAKEEYEYNNRTSGPDPSAFLAFLPILVVLGALAFLVCCGGCALMCIGGGLLAAESAPDTSTSATARSPRSSLRASNGADAAGGSATARSSKPINGREKGYRSTVSRTLPSTASSARSHTHAGPSPCTGGIGAATTTFRGGSAADVAIEQID</sequence>
<evidence type="ECO:0000313" key="10">
    <source>
        <dbReference type="Proteomes" id="UP000673552"/>
    </source>
</evidence>
<dbReference type="Proteomes" id="UP000673552">
    <property type="component" value="Unassembled WGS sequence"/>
</dbReference>
<dbReference type="PROSITE" id="PS51257">
    <property type="entry name" value="PROKAR_LIPOPROTEIN"/>
    <property type="match status" value="1"/>
</dbReference>
<keyword evidence="2 7" id="KW-0472">Membrane</keyword>
<dbReference type="RefSeq" id="XP_067181445.1">
    <property type="nucleotide sequence ID" value="XM_067324838.1"/>
</dbReference>
<dbReference type="Gene3D" id="1.10.287.110">
    <property type="entry name" value="DnaJ domain"/>
    <property type="match status" value="1"/>
</dbReference>
<feature type="transmembrane region" description="Helical" evidence="7">
    <location>
        <begin position="302"/>
        <end position="321"/>
    </location>
</feature>
<evidence type="ECO:0000256" key="3">
    <source>
        <dbReference type="ARBA" id="ARBA00023139"/>
    </source>
</evidence>
<evidence type="ECO:0000256" key="6">
    <source>
        <dbReference type="SAM" id="MobiDB-lite"/>
    </source>
</evidence>
<comment type="caution">
    <text evidence="9">The sequence shown here is derived from an EMBL/GenBank/DDBJ whole genome shotgun (WGS) entry which is preliminary data.</text>
</comment>
<keyword evidence="7" id="KW-0812">Transmembrane</keyword>
<dbReference type="PANTHER" id="PTHR44027">
    <property type="entry name" value="DNAJ HOMOLOG SUBFAMILY C MEMBER 5 HOMOLOG"/>
    <property type="match status" value="1"/>
</dbReference>
<dbReference type="GeneID" id="92517350"/>
<dbReference type="InterPro" id="IPR019396">
    <property type="entry name" value="TM_Fragile-X-F-assoc"/>
</dbReference>
<feature type="transmembrane region" description="Helical" evidence="7">
    <location>
        <begin position="197"/>
        <end position="224"/>
    </location>
</feature>
<keyword evidence="3" id="KW-0564">Palmitate</keyword>
<feature type="transmembrane region" description="Helical" evidence="7">
    <location>
        <begin position="399"/>
        <end position="418"/>
    </location>
</feature>
<feature type="compositionally biased region" description="Pro residues" evidence="6">
    <location>
        <begin position="424"/>
        <end position="433"/>
    </location>
</feature>
<protein>
    <recommendedName>
        <fullName evidence="8">J domain-containing protein</fullName>
    </recommendedName>
</protein>
<reference evidence="10" key="1">
    <citation type="journal article" date="2021" name="Microbiol. Resour. Announc.">
        <title>LGAAP: Leishmaniinae Genome Assembly and Annotation Pipeline.</title>
        <authorList>
            <person name="Almutairi H."/>
            <person name="Urbaniak M.D."/>
            <person name="Bates M.D."/>
            <person name="Jariyapan N."/>
            <person name="Kwakye-Nuako G."/>
            <person name="Thomaz-Soccol V."/>
            <person name="Al-Salem W.S."/>
            <person name="Dillon R.J."/>
            <person name="Bates P.A."/>
            <person name="Gatherer D."/>
        </authorList>
    </citation>
    <scope>NUCLEOTIDE SEQUENCE [LARGE SCALE GENOMIC DNA]</scope>
</reference>
<feature type="region of interest" description="Disordered" evidence="6">
    <location>
        <begin position="601"/>
        <end position="674"/>
    </location>
</feature>
<evidence type="ECO:0000259" key="8">
    <source>
        <dbReference type="PROSITE" id="PS50076"/>
    </source>
</evidence>
<reference evidence="10" key="2">
    <citation type="journal article" date="2021" name="Sci. Data">
        <title>Chromosome-scale genome sequencing, assembly and annotation of six genomes from subfamily Leishmaniinae.</title>
        <authorList>
            <person name="Almutairi H."/>
            <person name="Urbaniak M.D."/>
            <person name="Bates M.D."/>
            <person name="Jariyapan N."/>
            <person name="Kwakye-Nuako G."/>
            <person name="Thomaz Soccol V."/>
            <person name="Al-Salem W.S."/>
            <person name="Dillon R.J."/>
            <person name="Bates P.A."/>
            <person name="Gatherer D."/>
        </authorList>
    </citation>
    <scope>NUCLEOTIDE SEQUENCE [LARGE SCALE GENOMIC DNA]</scope>
</reference>
<dbReference type="PROSITE" id="PS50076">
    <property type="entry name" value="DNAJ_2"/>
    <property type="match status" value="1"/>
</dbReference>
<dbReference type="SMART" id="SM00271">
    <property type="entry name" value="DnaJ"/>
    <property type="match status" value="1"/>
</dbReference>
<feature type="transmembrane region" description="Helical" evidence="7">
    <location>
        <begin position="563"/>
        <end position="588"/>
    </location>
</feature>
<dbReference type="KEGG" id="lmat:92517350"/>
<feature type="region of interest" description="Disordered" evidence="6">
    <location>
        <begin position="420"/>
        <end position="440"/>
    </location>
</feature>
<dbReference type="Pfam" id="PF00226">
    <property type="entry name" value="DnaJ"/>
    <property type="match status" value="1"/>
</dbReference>
<dbReference type="EMBL" id="JAFEUZ010000004">
    <property type="protein sequence ID" value="KAG5487513.1"/>
    <property type="molecule type" value="Genomic_DNA"/>
</dbReference>
<keyword evidence="4" id="KW-0143">Chaperone</keyword>